<feature type="transmembrane region" description="Helical" evidence="6">
    <location>
        <begin position="36"/>
        <end position="56"/>
    </location>
</feature>
<dbReference type="InterPro" id="IPR037185">
    <property type="entry name" value="EmrE-like"/>
</dbReference>
<evidence type="ECO:0000313" key="8">
    <source>
        <dbReference type="EMBL" id="MDF1610588.1"/>
    </source>
</evidence>
<dbReference type="SUPFAM" id="SSF103481">
    <property type="entry name" value="Multidrug resistance efflux transporter EmrE"/>
    <property type="match status" value="2"/>
</dbReference>
<feature type="domain" description="EamA" evidence="7">
    <location>
        <begin position="9"/>
        <end position="141"/>
    </location>
</feature>
<feature type="transmembrane region" description="Helical" evidence="6">
    <location>
        <begin position="272"/>
        <end position="290"/>
    </location>
</feature>
<dbReference type="InterPro" id="IPR000620">
    <property type="entry name" value="EamA_dom"/>
</dbReference>
<comment type="similarity">
    <text evidence="2">Belongs to the EamA transporter family.</text>
</comment>
<dbReference type="Pfam" id="PF00892">
    <property type="entry name" value="EamA"/>
    <property type="match status" value="2"/>
</dbReference>
<comment type="subcellular location">
    <subcellularLocation>
        <location evidence="1">Membrane</location>
        <topology evidence="1">Multi-pass membrane protein</topology>
    </subcellularLocation>
</comment>
<protein>
    <submittedName>
        <fullName evidence="8">DMT family transporter</fullName>
    </submittedName>
</protein>
<evidence type="ECO:0000313" key="9">
    <source>
        <dbReference type="Proteomes" id="UP001221302"/>
    </source>
</evidence>
<feature type="transmembrane region" description="Helical" evidence="6">
    <location>
        <begin position="216"/>
        <end position="238"/>
    </location>
</feature>
<feature type="transmembrane region" description="Helical" evidence="6">
    <location>
        <begin position="185"/>
        <end position="204"/>
    </location>
</feature>
<dbReference type="RefSeq" id="WP_321534353.1">
    <property type="nucleotide sequence ID" value="NZ_JARGDL010000001.1"/>
</dbReference>
<feature type="transmembrane region" description="Helical" evidence="6">
    <location>
        <begin position="245"/>
        <end position="266"/>
    </location>
</feature>
<dbReference type="EMBL" id="JARGDL010000001">
    <property type="protein sequence ID" value="MDF1610588.1"/>
    <property type="molecule type" value="Genomic_DNA"/>
</dbReference>
<dbReference type="GO" id="GO:0016020">
    <property type="term" value="C:membrane"/>
    <property type="evidence" value="ECO:0007669"/>
    <property type="project" value="UniProtKB-SubCell"/>
</dbReference>
<sequence>MKSETVKIVLGYILICLIWGSTWLAIRLGLDSLTPILSAGFRFSIASILVFVFMKIQKLKLQTDPLSIKIYLILGFFSFLIPFGLVYWAEQFIPSGLASVLFSVMPFFVIIFSYIFLKEEIITVFQIIGSLLGFIGVAIIFLEKLHINFENDFWGMLAVLISSILQAGIAIILKKYAKHLNPLSMNFVPLAIAGSSMMIIGLSFENISHIKINLNAVVSVLYLALFGTVITFSTYYWLMKKINLLFLSLSTFITPIIAVILGWIILKENFSFQALIGSILVLVGILFANFTNIKAYLKSKLV</sequence>
<reference evidence="8" key="1">
    <citation type="submission" date="2023-03" db="EMBL/GenBank/DDBJ databases">
        <title>Stygiobacter electus gen. nov., sp. nov., facultatively anaerobic thermotolerant bacterium of the class Ignavibacteria from a well of Yessentuki mineral water deposit.</title>
        <authorList>
            <person name="Podosokorskaya O.A."/>
            <person name="Elcheninov A.G."/>
            <person name="Petrova N.F."/>
            <person name="Zavarzina D.G."/>
            <person name="Kublanov I.V."/>
            <person name="Merkel A.Y."/>
        </authorList>
    </citation>
    <scope>NUCLEOTIDE SEQUENCE</scope>
    <source>
        <strain evidence="8">09-Me</strain>
    </source>
</reference>
<feature type="transmembrane region" description="Helical" evidence="6">
    <location>
        <begin position="154"/>
        <end position="173"/>
    </location>
</feature>
<evidence type="ECO:0000256" key="1">
    <source>
        <dbReference type="ARBA" id="ARBA00004141"/>
    </source>
</evidence>
<keyword evidence="3 6" id="KW-0812">Transmembrane</keyword>
<feature type="transmembrane region" description="Helical" evidence="6">
    <location>
        <begin position="68"/>
        <end position="89"/>
    </location>
</feature>
<keyword evidence="4 6" id="KW-1133">Transmembrane helix</keyword>
<organism evidence="8 9">
    <name type="scientific">Stygiobacter electus</name>
    <dbReference type="NCBI Taxonomy" id="3032292"/>
    <lineage>
        <taxon>Bacteria</taxon>
        <taxon>Pseudomonadati</taxon>
        <taxon>Ignavibacteriota</taxon>
        <taxon>Ignavibacteria</taxon>
        <taxon>Ignavibacteriales</taxon>
        <taxon>Melioribacteraceae</taxon>
        <taxon>Stygiobacter</taxon>
    </lineage>
</organism>
<proteinExistence type="inferred from homology"/>
<accession>A0AAE3TAT4</accession>
<evidence type="ECO:0000256" key="3">
    <source>
        <dbReference type="ARBA" id="ARBA00022692"/>
    </source>
</evidence>
<dbReference type="PANTHER" id="PTHR32322">
    <property type="entry name" value="INNER MEMBRANE TRANSPORTER"/>
    <property type="match status" value="1"/>
</dbReference>
<dbReference type="PANTHER" id="PTHR32322:SF2">
    <property type="entry name" value="EAMA DOMAIN-CONTAINING PROTEIN"/>
    <property type="match status" value="1"/>
</dbReference>
<dbReference type="InterPro" id="IPR050638">
    <property type="entry name" value="AA-Vitamin_Transporters"/>
</dbReference>
<keyword evidence="5 6" id="KW-0472">Membrane</keyword>
<evidence type="ECO:0000256" key="6">
    <source>
        <dbReference type="SAM" id="Phobius"/>
    </source>
</evidence>
<evidence type="ECO:0000259" key="7">
    <source>
        <dbReference type="Pfam" id="PF00892"/>
    </source>
</evidence>
<keyword evidence="9" id="KW-1185">Reference proteome</keyword>
<feature type="transmembrane region" description="Helical" evidence="6">
    <location>
        <begin position="9"/>
        <end position="30"/>
    </location>
</feature>
<comment type="caution">
    <text evidence="8">The sequence shown here is derived from an EMBL/GenBank/DDBJ whole genome shotgun (WGS) entry which is preliminary data.</text>
</comment>
<feature type="transmembrane region" description="Helical" evidence="6">
    <location>
        <begin position="95"/>
        <end position="117"/>
    </location>
</feature>
<name>A0AAE3TAT4_9BACT</name>
<feature type="transmembrane region" description="Helical" evidence="6">
    <location>
        <begin position="124"/>
        <end position="142"/>
    </location>
</feature>
<feature type="domain" description="EamA" evidence="7">
    <location>
        <begin position="154"/>
        <end position="289"/>
    </location>
</feature>
<evidence type="ECO:0000256" key="4">
    <source>
        <dbReference type="ARBA" id="ARBA00022989"/>
    </source>
</evidence>
<gene>
    <name evidence="8" type="ORF">P0M35_00365</name>
</gene>
<evidence type="ECO:0000256" key="2">
    <source>
        <dbReference type="ARBA" id="ARBA00007362"/>
    </source>
</evidence>
<dbReference type="AlphaFoldDB" id="A0AAE3TAT4"/>
<dbReference type="Proteomes" id="UP001221302">
    <property type="component" value="Unassembled WGS sequence"/>
</dbReference>
<evidence type="ECO:0000256" key="5">
    <source>
        <dbReference type="ARBA" id="ARBA00023136"/>
    </source>
</evidence>